<dbReference type="RefSeq" id="WP_030203340.1">
    <property type="nucleotide sequence ID" value="NZ_BMNZ01000011.1"/>
</dbReference>
<gene>
    <name evidence="2" type="ORF">GCM10009721_41450</name>
</gene>
<sequence length="353" mass="36666">MPRLTIATTATAVPMGAQAYERHIVARAAKALQALSGPDESWQVRHAVARSLRSPLPGTIRLPMGWLGHASPRARAAAGRLTYAGRGLVHRMNLELPPAPREVVTLHDVVAWRYSDESAPVAAAAEELRRAAAVVCVSAYTASEAVELLGVADPVVVPNGVEDRFFSAKALEPNALAALGIEGRFVLTAGGASERKNLPALAAAWPLVRAARPDVALVLAGPPHPRRTELFGSLPGVRLVGRVPDDILPRLYAAAAVVVVPSLVEGFGLPALEGMAAGVPVVASDRSSLPEVVGDGGLLVEPTGAALAEGVLDVLGGGSDVEAMARRGQERSRAFTWEASAEGHARVWCAVGG</sequence>
<dbReference type="PANTHER" id="PTHR46401">
    <property type="entry name" value="GLYCOSYLTRANSFERASE WBBK-RELATED"/>
    <property type="match status" value="1"/>
</dbReference>
<protein>
    <recommendedName>
        <fullName evidence="4">D-inositol 3-phosphate glycosyltransferase</fullName>
    </recommendedName>
</protein>
<organism evidence="2 3">
    <name type="scientific">Terrabacter tumescens</name>
    <dbReference type="NCBI Taxonomy" id="60443"/>
    <lineage>
        <taxon>Bacteria</taxon>
        <taxon>Bacillati</taxon>
        <taxon>Actinomycetota</taxon>
        <taxon>Actinomycetes</taxon>
        <taxon>Micrococcales</taxon>
        <taxon>Intrasporangiaceae</taxon>
        <taxon>Terrabacter</taxon>
    </lineage>
</organism>
<keyword evidence="1" id="KW-0808">Transferase</keyword>
<evidence type="ECO:0000313" key="2">
    <source>
        <dbReference type="EMBL" id="GGN09295.1"/>
    </source>
</evidence>
<comment type="caution">
    <text evidence="2">The sequence shown here is derived from an EMBL/GenBank/DDBJ whole genome shotgun (WGS) entry which is preliminary data.</text>
</comment>
<evidence type="ECO:0000313" key="3">
    <source>
        <dbReference type="Proteomes" id="UP000623461"/>
    </source>
</evidence>
<dbReference type="CDD" id="cd03809">
    <property type="entry name" value="GT4_MtfB-like"/>
    <property type="match status" value="1"/>
</dbReference>
<dbReference type="Proteomes" id="UP000623461">
    <property type="component" value="Unassembled WGS sequence"/>
</dbReference>
<dbReference type="Pfam" id="PF13692">
    <property type="entry name" value="Glyco_trans_1_4"/>
    <property type="match status" value="1"/>
</dbReference>
<dbReference type="EMBL" id="BMNZ01000011">
    <property type="protein sequence ID" value="GGN09295.1"/>
    <property type="molecule type" value="Genomic_DNA"/>
</dbReference>
<keyword evidence="3" id="KW-1185">Reference proteome</keyword>
<dbReference type="Gene3D" id="3.40.50.2000">
    <property type="entry name" value="Glycogen Phosphorylase B"/>
    <property type="match status" value="2"/>
</dbReference>
<dbReference type="SUPFAM" id="SSF53756">
    <property type="entry name" value="UDP-Glycosyltransferase/glycogen phosphorylase"/>
    <property type="match status" value="1"/>
</dbReference>
<accession>A0ABQ2IHW6</accession>
<dbReference type="PANTHER" id="PTHR46401:SF2">
    <property type="entry name" value="GLYCOSYLTRANSFERASE WBBK-RELATED"/>
    <property type="match status" value="1"/>
</dbReference>
<evidence type="ECO:0008006" key="4">
    <source>
        <dbReference type="Google" id="ProtNLM"/>
    </source>
</evidence>
<name>A0ABQ2IHW6_9MICO</name>
<evidence type="ECO:0000256" key="1">
    <source>
        <dbReference type="ARBA" id="ARBA00022679"/>
    </source>
</evidence>
<proteinExistence type="predicted"/>
<reference evidence="3" key="1">
    <citation type="journal article" date="2019" name="Int. J. Syst. Evol. Microbiol.">
        <title>The Global Catalogue of Microorganisms (GCM) 10K type strain sequencing project: providing services to taxonomists for standard genome sequencing and annotation.</title>
        <authorList>
            <consortium name="The Broad Institute Genomics Platform"/>
            <consortium name="The Broad Institute Genome Sequencing Center for Infectious Disease"/>
            <person name="Wu L."/>
            <person name="Ma J."/>
        </authorList>
    </citation>
    <scope>NUCLEOTIDE SEQUENCE [LARGE SCALE GENOMIC DNA]</scope>
    <source>
        <strain evidence="3">JCM 1365</strain>
    </source>
</reference>